<accession>A0A2N1MIL9</accession>
<reference evidence="2 3" key="1">
    <citation type="submission" date="2016-04" db="EMBL/GenBank/DDBJ databases">
        <title>Genome analyses suggest a sexual origin of heterokaryosis in a supposedly ancient asexual fungus.</title>
        <authorList>
            <person name="Ropars J."/>
            <person name="Sedzielewska K."/>
            <person name="Noel J."/>
            <person name="Charron P."/>
            <person name="Farinelli L."/>
            <person name="Marton T."/>
            <person name="Kruger M."/>
            <person name="Pelin A."/>
            <person name="Brachmann A."/>
            <person name="Corradi N."/>
        </authorList>
    </citation>
    <scope>NUCLEOTIDE SEQUENCE [LARGE SCALE GENOMIC DNA]</scope>
    <source>
        <strain evidence="2 3">C2</strain>
    </source>
</reference>
<dbReference type="EMBL" id="LLXL01002208">
    <property type="protein sequence ID" value="PKK61473.1"/>
    <property type="molecule type" value="Genomic_DNA"/>
</dbReference>
<name>A0A2N1MIL9_9GLOM</name>
<dbReference type="Proteomes" id="UP000233469">
    <property type="component" value="Unassembled WGS sequence"/>
</dbReference>
<protein>
    <recommendedName>
        <fullName evidence="1">MULE transposase domain-containing protein</fullName>
    </recommendedName>
</protein>
<comment type="caution">
    <text evidence="2">The sequence shown here is derived from an EMBL/GenBank/DDBJ whole genome shotgun (WGS) entry which is preliminary data.</text>
</comment>
<dbReference type="VEuPathDB" id="FungiDB:RhiirA1_325115"/>
<feature type="domain" description="MULE transposase" evidence="1">
    <location>
        <begin position="177"/>
        <end position="283"/>
    </location>
</feature>
<dbReference type="Pfam" id="PF10551">
    <property type="entry name" value="MULE"/>
    <property type="match status" value="1"/>
</dbReference>
<proteinExistence type="predicted"/>
<dbReference type="InterPro" id="IPR018289">
    <property type="entry name" value="MULE_transposase_dom"/>
</dbReference>
<gene>
    <name evidence="2" type="ORF">RhiirC2_668894</name>
</gene>
<dbReference type="PANTHER" id="PTHR33977">
    <property type="entry name" value="ZINC ION BINDING PROTEIN"/>
    <property type="match status" value="1"/>
</dbReference>
<dbReference type="VEuPathDB" id="FungiDB:FUN_003077"/>
<organism evidence="2 3">
    <name type="scientific">Rhizophagus irregularis</name>
    <dbReference type="NCBI Taxonomy" id="588596"/>
    <lineage>
        <taxon>Eukaryota</taxon>
        <taxon>Fungi</taxon>
        <taxon>Fungi incertae sedis</taxon>
        <taxon>Mucoromycota</taxon>
        <taxon>Glomeromycotina</taxon>
        <taxon>Glomeromycetes</taxon>
        <taxon>Glomerales</taxon>
        <taxon>Glomeraceae</taxon>
        <taxon>Rhizophagus</taxon>
    </lineage>
</organism>
<reference evidence="2 3" key="2">
    <citation type="submission" date="2017-10" db="EMBL/GenBank/DDBJ databases">
        <title>Extensive intraspecific genome diversity in a model arbuscular mycorrhizal fungus.</title>
        <authorList>
            <person name="Chen E.C.H."/>
            <person name="Morin E."/>
            <person name="Baudet D."/>
            <person name="Noel J."/>
            <person name="Ndikumana S."/>
            <person name="Charron P."/>
            <person name="St-Onge C."/>
            <person name="Giorgi J."/>
            <person name="Grigoriev I.V."/>
            <person name="Roux C."/>
            <person name="Martin F.M."/>
            <person name="Corradi N."/>
        </authorList>
    </citation>
    <scope>NUCLEOTIDE SEQUENCE [LARGE SCALE GENOMIC DNA]</scope>
    <source>
        <strain evidence="2 3">C2</strain>
    </source>
</reference>
<dbReference type="VEuPathDB" id="FungiDB:RhiirFUN_025906"/>
<evidence type="ECO:0000259" key="1">
    <source>
        <dbReference type="Pfam" id="PF10551"/>
    </source>
</evidence>
<dbReference type="PANTHER" id="PTHR33977:SF1">
    <property type="entry name" value="ZINC ION BINDING PROTEIN"/>
    <property type="match status" value="1"/>
</dbReference>
<dbReference type="AlphaFoldDB" id="A0A2N1MIL9"/>
<evidence type="ECO:0000313" key="3">
    <source>
        <dbReference type="Proteomes" id="UP000233469"/>
    </source>
</evidence>
<evidence type="ECO:0000313" key="2">
    <source>
        <dbReference type="EMBL" id="PKK61473.1"/>
    </source>
</evidence>
<feature type="non-terminal residue" evidence="2">
    <location>
        <position position="1"/>
    </location>
</feature>
<sequence>CLAYVEITVEKNVWLFRKVKGYFKHNKKCKMALRIAPPFLNIHPAIKQMALDLLTLNASTTQILNDNQKFVEQKCKSQVIIDNYQLLLKPSDISNFMRKFHKSQLKINTRMLVEQSLENIFGETSGNNDSKVKDDISIINESCFHYKAKTKDSRLEIGLSTKEQRELAWTYGYENILLLDGTFGICNKKILLFVLLILDKKSQGIPIAYFLFSPPSGKCVQGGYDHEILQKFLNKFKNILGIKNESSFTPKVIMTDANFKERKALTNVWPNIHMLLCMFHVSQCWKNKNK</sequence>